<evidence type="ECO:0000259" key="1">
    <source>
        <dbReference type="Pfam" id="PF18765"/>
    </source>
</evidence>
<feature type="domain" description="Polymerase beta nucleotidyltransferase" evidence="1">
    <location>
        <begin position="29"/>
        <end position="101"/>
    </location>
</feature>
<dbReference type="InterPro" id="IPR041633">
    <property type="entry name" value="Polbeta"/>
</dbReference>
<dbReference type="OrthoDB" id="33358at2"/>
<sequence length="105" mass="11827">MRSLTTQEEVLREVAGRVAHRLRGRHYRLWLFGSRARGEASPRSDYDLALWADPPLDLATLAALREELEALPVLQKVDLVELSWAPSLREVVEREGILLGEGNPA</sequence>
<evidence type="ECO:0000313" key="2">
    <source>
        <dbReference type="EMBL" id="TBH21207.1"/>
    </source>
</evidence>
<evidence type="ECO:0000313" key="3">
    <source>
        <dbReference type="Proteomes" id="UP000292858"/>
    </source>
</evidence>
<dbReference type="InterPro" id="IPR052930">
    <property type="entry name" value="TA_antitoxin_MntA"/>
</dbReference>
<dbReference type="EMBL" id="SIJL01000003">
    <property type="protein sequence ID" value="TBH21207.1"/>
    <property type="molecule type" value="Genomic_DNA"/>
</dbReference>
<keyword evidence="3" id="KW-1185">Reference proteome</keyword>
<accession>A0A4Q9B6B3</accession>
<reference evidence="2 3" key="1">
    <citation type="submission" date="2019-02" db="EMBL/GenBank/DDBJ databases">
        <title>Thermus sp. a novel from hot spring.</title>
        <authorList>
            <person name="Zhao Z."/>
        </authorList>
    </citation>
    <scope>NUCLEOTIDE SEQUENCE [LARGE SCALE GENOMIC DNA]</scope>
    <source>
        <strain evidence="2 3">CFH 72773T</strain>
    </source>
</reference>
<dbReference type="Gene3D" id="3.30.460.10">
    <property type="entry name" value="Beta Polymerase, domain 2"/>
    <property type="match status" value="1"/>
</dbReference>
<comment type="caution">
    <text evidence="2">The sequence shown here is derived from an EMBL/GenBank/DDBJ whole genome shotgun (WGS) entry which is preliminary data.</text>
</comment>
<dbReference type="Proteomes" id="UP000292858">
    <property type="component" value="Unassembled WGS sequence"/>
</dbReference>
<protein>
    <submittedName>
        <fullName evidence="2">Nucleotidyltransferase domain-containing protein</fullName>
    </submittedName>
</protein>
<dbReference type="PANTHER" id="PTHR43852">
    <property type="entry name" value="NUCLEOTIDYLTRANSFERASE"/>
    <property type="match status" value="1"/>
</dbReference>
<dbReference type="RefSeq" id="WP_130840685.1">
    <property type="nucleotide sequence ID" value="NZ_SIJL01000003.1"/>
</dbReference>
<gene>
    <name evidence="2" type="ORF">ETP66_03555</name>
</gene>
<dbReference type="CDD" id="cd05403">
    <property type="entry name" value="NT_KNTase_like"/>
    <property type="match status" value="1"/>
</dbReference>
<dbReference type="Pfam" id="PF18765">
    <property type="entry name" value="Polbeta"/>
    <property type="match status" value="1"/>
</dbReference>
<dbReference type="InterPro" id="IPR043519">
    <property type="entry name" value="NT_sf"/>
</dbReference>
<organism evidence="2 3">
    <name type="scientific">Thermus thermamylovorans</name>
    <dbReference type="NCBI Taxonomy" id="2509362"/>
    <lineage>
        <taxon>Bacteria</taxon>
        <taxon>Thermotogati</taxon>
        <taxon>Deinococcota</taxon>
        <taxon>Deinococci</taxon>
        <taxon>Thermales</taxon>
        <taxon>Thermaceae</taxon>
        <taxon>Thermus</taxon>
    </lineage>
</organism>
<dbReference type="AlphaFoldDB" id="A0A4Q9B6B3"/>
<dbReference type="PANTHER" id="PTHR43852:SF2">
    <property type="entry name" value="PROTEIN ADENYLYLTRANSFERASE MNTA"/>
    <property type="match status" value="1"/>
</dbReference>
<keyword evidence="2" id="KW-0808">Transferase</keyword>
<name>A0A4Q9B6B3_9DEIN</name>
<proteinExistence type="predicted"/>
<dbReference type="SUPFAM" id="SSF81301">
    <property type="entry name" value="Nucleotidyltransferase"/>
    <property type="match status" value="1"/>
</dbReference>
<dbReference type="GO" id="GO:0016740">
    <property type="term" value="F:transferase activity"/>
    <property type="evidence" value="ECO:0007669"/>
    <property type="project" value="UniProtKB-KW"/>
</dbReference>